<dbReference type="EMBL" id="MU274909">
    <property type="protein sequence ID" value="KAI0089970.1"/>
    <property type="molecule type" value="Genomic_DNA"/>
</dbReference>
<gene>
    <name evidence="1" type="ORF">BDY19DRAFT_992911</name>
</gene>
<organism evidence="1 2">
    <name type="scientific">Irpex rosettiformis</name>
    <dbReference type="NCBI Taxonomy" id="378272"/>
    <lineage>
        <taxon>Eukaryota</taxon>
        <taxon>Fungi</taxon>
        <taxon>Dikarya</taxon>
        <taxon>Basidiomycota</taxon>
        <taxon>Agaricomycotina</taxon>
        <taxon>Agaricomycetes</taxon>
        <taxon>Polyporales</taxon>
        <taxon>Irpicaceae</taxon>
        <taxon>Irpex</taxon>
    </lineage>
</organism>
<keyword evidence="2" id="KW-1185">Reference proteome</keyword>
<name>A0ACB8U6T0_9APHY</name>
<dbReference type="Proteomes" id="UP001055072">
    <property type="component" value="Unassembled WGS sequence"/>
</dbReference>
<comment type="caution">
    <text evidence="1">The sequence shown here is derived from an EMBL/GenBank/DDBJ whole genome shotgun (WGS) entry which is preliminary data.</text>
</comment>
<accession>A0ACB8U6T0</accession>
<sequence>MGVAFSAFIDQTFPPKPKWGVADIPDLTGKVVIVTGGNAGIGRETVKALLTKNAKVYVAARNRGKTLPVIDELKKETGNEALFLSLDLADLKKVKASAEEFLRKEKKLHILFNNAGILAPPIEQVTAQGFDLQFGVNVIGHWYFTELLMPALLTVAKEEPGQKARVVTTSSYAVYLDTIHWDMIEDTPQRRKAGPDTTLYFQSKHANAVVSTESARRYGNQGIVFISVNPGNITSGLQGTMTLITKFFISMILYPTPFGALTQLYAGTDPHALDLNGAFLIPWARVGKPHKAVLDPAVGKKLWEWLEDHTKDI</sequence>
<evidence type="ECO:0000313" key="1">
    <source>
        <dbReference type="EMBL" id="KAI0089970.1"/>
    </source>
</evidence>
<reference evidence="1" key="1">
    <citation type="journal article" date="2021" name="Environ. Microbiol.">
        <title>Gene family expansions and transcriptome signatures uncover fungal adaptations to wood decay.</title>
        <authorList>
            <person name="Hage H."/>
            <person name="Miyauchi S."/>
            <person name="Viragh M."/>
            <person name="Drula E."/>
            <person name="Min B."/>
            <person name="Chaduli D."/>
            <person name="Navarro D."/>
            <person name="Favel A."/>
            <person name="Norest M."/>
            <person name="Lesage-Meessen L."/>
            <person name="Balint B."/>
            <person name="Merenyi Z."/>
            <person name="de Eugenio L."/>
            <person name="Morin E."/>
            <person name="Martinez A.T."/>
            <person name="Baldrian P."/>
            <person name="Stursova M."/>
            <person name="Martinez M.J."/>
            <person name="Novotny C."/>
            <person name="Magnuson J.K."/>
            <person name="Spatafora J.W."/>
            <person name="Maurice S."/>
            <person name="Pangilinan J."/>
            <person name="Andreopoulos W."/>
            <person name="LaButti K."/>
            <person name="Hundley H."/>
            <person name="Na H."/>
            <person name="Kuo A."/>
            <person name="Barry K."/>
            <person name="Lipzen A."/>
            <person name="Henrissat B."/>
            <person name="Riley R."/>
            <person name="Ahrendt S."/>
            <person name="Nagy L.G."/>
            <person name="Grigoriev I.V."/>
            <person name="Martin F."/>
            <person name="Rosso M.N."/>
        </authorList>
    </citation>
    <scope>NUCLEOTIDE SEQUENCE</scope>
    <source>
        <strain evidence="1">CBS 384.51</strain>
    </source>
</reference>
<proteinExistence type="predicted"/>
<evidence type="ECO:0000313" key="2">
    <source>
        <dbReference type="Proteomes" id="UP001055072"/>
    </source>
</evidence>
<protein>
    <submittedName>
        <fullName evidence="1">NAD(P)-binding protein</fullName>
    </submittedName>
</protein>